<dbReference type="AlphaFoldDB" id="A0A6A4KQR2"/>
<dbReference type="PROSITE" id="PS01031">
    <property type="entry name" value="SHSP"/>
    <property type="match status" value="1"/>
</dbReference>
<dbReference type="GO" id="GO:0006357">
    <property type="term" value="P:regulation of transcription by RNA polymerase II"/>
    <property type="evidence" value="ECO:0007669"/>
    <property type="project" value="InterPro"/>
</dbReference>
<dbReference type="CDD" id="cd16100">
    <property type="entry name" value="ARID"/>
    <property type="match status" value="1"/>
</dbReference>
<dbReference type="SUPFAM" id="SSF49764">
    <property type="entry name" value="HSP20-like chaperones"/>
    <property type="match status" value="1"/>
</dbReference>
<comment type="caution">
    <text evidence="10">The sequence shown here is derived from an EMBL/GenBank/DDBJ whole genome shotgun (WGS) entry which is preliminary data.</text>
</comment>
<dbReference type="Gene3D" id="2.60.40.790">
    <property type="match status" value="1"/>
</dbReference>
<sequence length="601" mass="67025">MLPYNGSLNSSISAAERWWRWGDTEVEKDESTYLGVKDSTHSTGRLAGNKESLQSDYANVGNKECLLPHHIQNPIATARLHPEDDLEHPDVRSLELPKEGSSLEEKRLIEPSAVYPANNASPNEPQDRNEKVDDMHLDPPIQSDSIRPVEMSVKTQAEDEIGKELKKGWTGMELDEGIAAKEDELNYGEMRAEFLPEHETKDHESNSEELNVGVTDMELPQNTGTKEEELDDVMTGTELTPDNGIEEESNGAGTGKEVLADSKIKNESPKDELDVGVAIEDKSSNRSFLLESNDMADEWGTEEEQAAFMRELETFHKERFLEFKPPRFYGEPLNCLKLWRAVIRLGGYEQVTSCKYWRQVGESFKPPKPTDAAIEGELDCRNQGDRFAENLEALLEYEKHKMRSGELPFTDASFTEPASAGNLAAGERRNGGGGGLEGWRMQWKKVAGISPGMHQALGPGRARRDAAARAMQGWHSQRLLGNGEVGDPLIKLGENWSDTMVVDIGPSADWVKINVQRTKDCYEVYALVPGLLREEVRVQSDPAGRLVISGQPEQLDNPWGVTPFKKVVSLPSRIDPHQTSAVVTLHGQLFVRVPFEQSDLQ</sequence>
<feature type="region of interest" description="Disordered" evidence="7">
    <location>
        <begin position="86"/>
        <end position="143"/>
    </location>
</feature>
<name>A0A6A4KQR2_9ERIC</name>
<feature type="compositionally biased region" description="Basic and acidic residues" evidence="7">
    <location>
        <begin position="125"/>
        <end position="137"/>
    </location>
</feature>
<evidence type="ECO:0000259" key="9">
    <source>
        <dbReference type="PROSITE" id="PS51011"/>
    </source>
</evidence>
<dbReference type="Gene3D" id="1.10.150.60">
    <property type="entry name" value="ARID DNA-binding domain"/>
    <property type="match status" value="1"/>
</dbReference>
<evidence type="ECO:0000256" key="5">
    <source>
        <dbReference type="PROSITE-ProRule" id="PRU00285"/>
    </source>
</evidence>
<dbReference type="SMART" id="SM01014">
    <property type="entry name" value="ARID"/>
    <property type="match status" value="1"/>
</dbReference>
<dbReference type="SUPFAM" id="SSF46774">
    <property type="entry name" value="ARID-like"/>
    <property type="match status" value="1"/>
</dbReference>
<evidence type="ECO:0000256" key="1">
    <source>
        <dbReference type="ARBA" id="ARBA00023015"/>
    </source>
</evidence>
<dbReference type="OrthoDB" id="338531at2759"/>
<keyword evidence="11" id="KW-1185">Reference proteome</keyword>
<dbReference type="FunFam" id="2.60.40.790:FF:000014">
    <property type="entry name" value="AT-rich interactive domain-containing protein 3"/>
    <property type="match status" value="1"/>
</dbReference>
<evidence type="ECO:0000256" key="2">
    <source>
        <dbReference type="ARBA" id="ARBA00023125"/>
    </source>
</evidence>
<feature type="domain" description="ARID" evidence="9">
    <location>
        <begin position="302"/>
        <end position="396"/>
    </location>
</feature>
<comment type="similarity">
    <text evidence="5 6">Belongs to the small heat shock protein (HSP20) family.</text>
</comment>
<evidence type="ECO:0000256" key="7">
    <source>
        <dbReference type="SAM" id="MobiDB-lite"/>
    </source>
</evidence>
<evidence type="ECO:0000259" key="8">
    <source>
        <dbReference type="PROSITE" id="PS01031"/>
    </source>
</evidence>
<evidence type="ECO:0000256" key="3">
    <source>
        <dbReference type="ARBA" id="ARBA00023163"/>
    </source>
</evidence>
<dbReference type="InterPro" id="IPR036431">
    <property type="entry name" value="ARID_dom_sf"/>
</dbReference>
<dbReference type="CDD" id="cd00298">
    <property type="entry name" value="ACD_sHsps_p23-like"/>
    <property type="match status" value="1"/>
</dbReference>
<evidence type="ECO:0000256" key="4">
    <source>
        <dbReference type="ARBA" id="ARBA00023242"/>
    </source>
</evidence>
<accession>A0A6A4KQR2</accession>
<dbReference type="PROSITE" id="PS51011">
    <property type="entry name" value="ARID"/>
    <property type="match status" value="1"/>
</dbReference>
<keyword evidence="1" id="KW-0805">Transcription regulation</keyword>
<evidence type="ECO:0000313" key="11">
    <source>
        <dbReference type="Proteomes" id="UP000428333"/>
    </source>
</evidence>
<reference evidence="10 11" key="1">
    <citation type="journal article" date="2019" name="Genome Biol. Evol.">
        <title>The Rhododendron genome and chromosomal organization provide insight into shared whole-genome duplications across the heath family (Ericaceae).</title>
        <authorList>
            <person name="Soza V.L."/>
            <person name="Lindsley D."/>
            <person name="Waalkes A."/>
            <person name="Ramage E."/>
            <person name="Patwardhan R.P."/>
            <person name="Burton J.N."/>
            <person name="Adey A."/>
            <person name="Kumar A."/>
            <person name="Qiu R."/>
            <person name="Shendure J."/>
            <person name="Hall B."/>
        </authorList>
    </citation>
    <scope>NUCLEOTIDE SEQUENCE [LARGE SCALE GENOMIC DNA]</scope>
    <source>
        <strain evidence="10">RSF 1966-606</strain>
    </source>
</reference>
<dbReference type="Pfam" id="PF00011">
    <property type="entry name" value="HSP20"/>
    <property type="match status" value="1"/>
</dbReference>
<dbReference type="PANTHER" id="PTHR15348:SF0">
    <property type="entry name" value="PROTEIN DEAD RINGER"/>
    <property type="match status" value="1"/>
</dbReference>
<dbReference type="GO" id="GO:0005634">
    <property type="term" value="C:nucleus"/>
    <property type="evidence" value="ECO:0007669"/>
    <property type="project" value="TreeGrafter"/>
</dbReference>
<keyword evidence="3" id="KW-0804">Transcription</keyword>
<dbReference type="InterPro" id="IPR001606">
    <property type="entry name" value="ARID_dom"/>
</dbReference>
<evidence type="ECO:0000256" key="6">
    <source>
        <dbReference type="RuleBase" id="RU003616"/>
    </source>
</evidence>
<dbReference type="InterPro" id="IPR002068">
    <property type="entry name" value="A-crystallin/Hsp20_dom"/>
</dbReference>
<dbReference type="SMART" id="SM00501">
    <property type="entry name" value="BRIGHT"/>
    <property type="match status" value="1"/>
</dbReference>
<dbReference type="EMBL" id="QEFC01003697">
    <property type="protein sequence ID" value="KAE9447432.1"/>
    <property type="molecule type" value="Genomic_DNA"/>
</dbReference>
<dbReference type="InterPro" id="IPR008978">
    <property type="entry name" value="HSP20-like_chaperone"/>
</dbReference>
<keyword evidence="2" id="KW-0238">DNA-binding</keyword>
<dbReference type="Pfam" id="PF01388">
    <property type="entry name" value="ARID"/>
    <property type="match status" value="1"/>
</dbReference>
<dbReference type="GO" id="GO:0003677">
    <property type="term" value="F:DNA binding"/>
    <property type="evidence" value="ECO:0007669"/>
    <property type="project" value="UniProtKB-KW"/>
</dbReference>
<proteinExistence type="inferred from homology"/>
<feature type="non-terminal residue" evidence="10">
    <location>
        <position position="1"/>
    </location>
</feature>
<organism evidence="10 11">
    <name type="scientific">Rhododendron williamsianum</name>
    <dbReference type="NCBI Taxonomy" id="262921"/>
    <lineage>
        <taxon>Eukaryota</taxon>
        <taxon>Viridiplantae</taxon>
        <taxon>Streptophyta</taxon>
        <taxon>Embryophyta</taxon>
        <taxon>Tracheophyta</taxon>
        <taxon>Spermatophyta</taxon>
        <taxon>Magnoliopsida</taxon>
        <taxon>eudicotyledons</taxon>
        <taxon>Gunneridae</taxon>
        <taxon>Pentapetalae</taxon>
        <taxon>asterids</taxon>
        <taxon>Ericales</taxon>
        <taxon>Ericaceae</taxon>
        <taxon>Ericoideae</taxon>
        <taxon>Rhodoreae</taxon>
        <taxon>Rhododendron</taxon>
    </lineage>
</organism>
<gene>
    <name evidence="10" type="ORF">C3L33_20650</name>
</gene>
<feature type="compositionally biased region" description="Basic and acidic residues" evidence="7">
    <location>
        <begin position="86"/>
        <end position="109"/>
    </location>
</feature>
<keyword evidence="4" id="KW-0539">Nucleus</keyword>
<dbReference type="InterPro" id="IPR045147">
    <property type="entry name" value="ARI3A/B/C"/>
</dbReference>
<dbReference type="Proteomes" id="UP000428333">
    <property type="component" value="Linkage Group LG13"/>
</dbReference>
<evidence type="ECO:0008006" key="12">
    <source>
        <dbReference type="Google" id="ProtNLM"/>
    </source>
</evidence>
<evidence type="ECO:0000313" key="10">
    <source>
        <dbReference type="EMBL" id="KAE9447432.1"/>
    </source>
</evidence>
<feature type="domain" description="SHSP" evidence="8">
    <location>
        <begin position="504"/>
        <end position="601"/>
    </location>
</feature>
<protein>
    <recommendedName>
        <fullName evidence="12">ARID domain-containing protein</fullName>
    </recommendedName>
</protein>
<dbReference type="PANTHER" id="PTHR15348">
    <property type="entry name" value="AT-RICH INTERACTIVE DOMAIN-CONTAINING PROTEIN ARID DOMAIN- CONTAINING PROTEIN DEAD RINGER PROTEIN B-CELL REGULATOR OF IGH TRANSCRIPTION BRIGHT"/>
    <property type="match status" value="1"/>
</dbReference>